<feature type="signal peptide" evidence="1">
    <location>
        <begin position="1"/>
        <end position="24"/>
    </location>
</feature>
<dbReference type="GO" id="GO:0005576">
    <property type="term" value="C:extracellular region"/>
    <property type="evidence" value="ECO:0007669"/>
    <property type="project" value="InterPro"/>
</dbReference>
<dbReference type="SUPFAM" id="SSF57625">
    <property type="entry name" value="Invertebrate chitin-binding proteins"/>
    <property type="match status" value="1"/>
</dbReference>
<evidence type="ECO:0000259" key="2">
    <source>
        <dbReference type="PROSITE" id="PS50940"/>
    </source>
</evidence>
<feature type="chain" id="PRO_5008130047" description="Chitin-binding type-2 domain-containing protein" evidence="1">
    <location>
        <begin position="25"/>
        <end position="93"/>
    </location>
</feature>
<dbReference type="InterPro" id="IPR036508">
    <property type="entry name" value="Chitin-bd_dom_sf"/>
</dbReference>
<dbReference type="Proteomes" id="UP000075884">
    <property type="component" value="Unassembled WGS sequence"/>
</dbReference>
<proteinExistence type="predicted"/>
<dbReference type="PROSITE" id="PS50940">
    <property type="entry name" value="CHIT_BIND_II"/>
    <property type="match status" value="1"/>
</dbReference>
<reference evidence="3" key="2">
    <citation type="submission" date="2020-05" db="UniProtKB">
        <authorList>
            <consortium name="EnsemblMetazoa"/>
        </authorList>
    </citation>
    <scope>IDENTIFICATION</scope>
    <source>
        <strain evidence="3">WRAIR2</strain>
    </source>
</reference>
<name>A0A182NJ82_9DIPT</name>
<feature type="domain" description="Chitin-binding type-2" evidence="2">
    <location>
        <begin position="29"/>
        <end position="82"/>
    </location>
</feature>
<protein>
    <recommendedName>
        <fullName evidence="2">Chitin-binding type-2 domain-containing protein</fullName>
    </recommendedName>
</protein>
<dbReference type="Pfam" id="PF01607">
    <property type="entry name" value="CBM_14"/>
    <property type="match status" value="1"/>
</dbReference>
<keyword evidence="4" id="KW-1185">Reference proteome</keyword>
<accession>A0A182NJ82</accession>
<organism evidence="3 4">
    <name type="scientific">Anopheles dirus</name>
    <dbReference type="NCBI Taxonomy" id="7168"/>
    <lineage>
        <taxon>Eukaryota</taxon>
        <taxon>Metazoa</taxon>
        <taxon>Ecdysozoa</taxon>
        <taxon>Arthropoda</taxon>
        <taxon>Hexapoda</taxon>
        <taxon>Insecta</taxon>
        <taxon>Pterygota</taxon>
        <taxon>Neoptera</taxon>
        <taxon>Endopterygota</taxon>
        <taxon>Diptera</taxon>
        <taxon>Nematocera</taxon>
        <taxon>Culicoidea</taxon>
        <taxon>Culicidae</taxon>
        <taxon>Anophelinae</taxon>
        <taxon>Anopheles</taxon>
    </lineage>
</organism>
<evidence type="ECO:0000256" key="1">
    <source>
        <dbReference type="SAM" id="SignalP"/>
    </source>
</evidence>
<evidence type="ECO:0000313" key="4">
    <source>
        <dbReference type="Proteomes" id="UP000075884"/>
    </source>
</evidence>
<dbReference type="Gene3D" id="2.170.140.10">
    <property type="entry name" value="Chitin binding domain"/>
    <property type="match status" value="1"/>
</dbReference>
<dbReference type="VEuPathDB" id="VectorBase:ADIR007706"/>
<dbReference type="InterPro" id="IPR002557">
    <property type="entry name" value="Chitin-bd_dom"/>
</dbReference>
<reference evidence="4" key="1">
    <citation type="submission" date="2013-03" db="EMBL/GenBank/DDBJ databases">
        <title>The Genome Sequence of Anopheles dirus WRAIR2.</title>
        <authorList>
            <consortium name="The Broad Institute Genomics Platform"/>
            <person name="Neafsey D.E."/>
            <person name="Walton C."/>
            <person name="Walker B."/>
            <person name="Young S.K."/>
            <person name="Zeng Q."/>
            <person name="Gargeya S."/>
            <person name="Fitzgerald M."/>
            <person name="Haas B."/>
            <person name="Abouelleil A."/>
            <person name="Allen A.W."/>
            <person name="Alvarado L."/>
            <person name="Arachchi H.M."/>
            <person name="Berlin A.M."/>
            <person name="Chapman S.B."/>
            <person name="Gainer-Dewar J."/>
            <person name="Goldberg J."/>
            <person name="Griggs A."/>
            <person name="Gujja S."/>
            <person name="Hansen M."/>
            <person name="Howarth C."/>
            <person name="Imamovic A."/>
            <person name="Ireland A."/>
            <person name="Larimer J."/>
            <person name="McCowan C."/>
            <person name="Murphy C."/>
            <person name="Pearson M."/>
            <person name="Poon T.W."/>
            <person name="Priest M."/>
            <person name="Roberts A."/>
            <person name="Saif S."/>
            <person name="Shea T."/>
            <person name="Sisk P."/>
            <person name="Sykes S."/>
            <person name="Wortman J."/>
            <person name="Nusbaum C."/>
            <person name="Birren B."/>
        </authorList>
    </citation>
    <scope>NUCLEOTIDE SEQUENCE [LARGE SCALE GENOMIC DNA]</scope>
    <source>
        <strain evidence="4">WRAIR2</strain>
    </source>
</reference>
<evidence type="ECO:0000313" key="3">
    <source>
        <dbReference type="EnsemblMetazoa" id="ADIR007706-PA"/>
    </source>
</evidence>
<dbReference type="SMART" id="SM00494">
    <property type="entry name" value="ChtBD2"/>
    <property type="match status" value="1"/>
</dbReference>
<dbReference type="EnsemblMetazoa" id="ADIR007706-RA">
    <property type="protein sequence ID" value="ADIR007706-PA"/>
    <property type="gene ID" value="ADIR007706"/>
</dbReference>
<dbReference type="GO" id="GO:0008061">
    <property type="term" value="F:chitin binding"/>
    <property type="evidence" value="ECO:0007669"/>
    <property type="project" value="InterPro"/>
</dbReference>
<dbReference type="AlphaFoldDB" id="A0A182NJ82"/>
<keyword evidence="1" id="KW-0732">Signal</keyword>
<sequence>MKSPLVLLVVVVLAVIGLSGSARAACGPNARCPADASNYLLPHPNCSQYYLCNHGTACEQNCPPGQHFNSYHRQCEAPETACCDIYIPCNPTA</sequence>